<proteinExistence type="inferred from homology"/>
<dbReference type="SMART" id="SM00283">
    <property type="entry name" value="MA"/>
    <property type="match status" value="1"/>
</dbReference>
<dbReference type="SMART" id="SM00304">
    <property type="entry name" value="HAMP"/>
    <property type="match status" value="1"/>
</dbReference>
<protein>
    <submittedName>
        <fullName evidence="15">Methyl-accepting chemotaxis protein</fullName>
    </submittedName>
</protein>
<comment type="similarity">
    <text evidence="10">Belongs to the methyl-accepting chemotaxis (MCP) protein family.</text>
</comment>
<organism evidence="15 16">
    <name type="scientific">Lelliottia wanjuensis</name>
    <dbReference type="NCBI Taxonomy" id="3050585"/>
    <lineage>
        <taxon>Bacteria</taxon>
        <taxon>Pseudomonadati</taxon>
        <taxon>Pseudomonadota</taxon>
        <taxon>Gammaproteobacteria</taxon>
        <taxon>Enterobacterales</taxon>
        <taxon>Enterobacteriaceae</taxon>
        <taxon>Lelliottia</taxon>
    </lineage>
</organism>
<feature type="domain" description="HAMP" evidence="14">
    <location>
        <begin position="217"/>
        <end position="269"/>
    </location>
</feature>
<dbReference type="InterPro" id="IPR003660">
    <property type="entry name" value="HAMP_dom"/>
</dbReference>
<dbReference type="InterPro" id="IPR003122">
    <property type="entry name" value="Tar_rcpt_lig-bd"/>
</dbReference>
<dbReference type="Proteomes" id="UP001223214">
    <property type="component" value="Unassembled WGS sequence"/>
</dbReference>
<feature type="transmembrane region" description="Helical" evidence="12">
    <location>
        <begin position="192"/>
        <end position="211"/>
    </location>
</feature>
<dbReference type="Pfam" id="PF02203">
    <property type="entry name" value="TarH"/>
    <property type="match status" value="1"/>
</dbReference>
<dbReference type="CDD" id="cd11386">
    <property type="entry name" value="MCP_signal"/>
    <property type="match status" value="1"/>
</dbReference>
<evidence type="ECO:0000256" key="11">
    <source>
        <dbReference type="PROSITE-ProRule" id="PRU00284"/>
    </source>
</evidence>
<dbReference type="InterPro" id="IPR004090">
    <property type="entry name" value="Chemotax_Me-accpt_rcpt"/>
</dbReference>
<dbReference type="Pfam" id="PF00015">
    <property type="entry name" value="MCPsignal"/>
    <property type="match status" value="1"/>
</dbReference>
<keyword evidence="8 12" id="KW-0472">Membrane</keyword>
<reference evidence="15 16" key="1">
    <citation type="submission" date="2023-06" db="EMBL/GenBank/DDBJ databases">
        <title>Identification and characterization of antibiotic-resistant Gram-negative bacteria.</title>
        <authorList>
            <person name="Cho G.-S."/>
            <person name="Lee J."/>
            <person name="Tai E."/>
            <person name="Jeong S."/>
            <person name="Kim I."/>
            <person name="Kim B.-E."/>
            <person name="Jeong M.-I."/>
            <person name="Oh K.-K."/>
            <person name="Franz C.M.A.P."/>
        </authorList>
    </citation>
    <scope>NUCLEOTIDE SEQUENCE [LARGE SCALE GENOMIC DNA]</scope>
    <source>
        <strain evidence="15 16">V106_12</strain>
    </source>
</reference>
<evidence type="ECO:0000256" key="1">
    <source>
        <dbReference type="ARBA" id="ARBA00004429"/>
    </source>
</evidence>
<comment type="subcellular location">
    <subcellularLocation>
        <location evidence="1">Cell inner membrane</location>
        <topology evidence="1">Multi-pass membrane protein</topology>
    </subcellularLocation>
</comment>
<dbReference type="PANTHER" id="PTHR43531">
    <property type="entry name" value="PROTEIN ICFG"/>
    <property type="match status" value="1"/>
</dbReference>
<evidence type="ECO:0000256" key="2">
    <source>
        <dbReference type="ARBA" id="ARBA00022475"/>
    </source>
</evidence>
<evidence type="ECO:0000256" key="4">
    <source>
        <dbReference type="ARBA" id="ARBA00022500"/>
    </source>
</evidence>
<evidence type="ECO:0000256" key="12">
    <source>
        <dbReference type="SAM" id="Phobius"/>
    </source>
</evidence>
<feature type="domain" description="Methyl-accepting transducer" evidence="13">
    <location>
        <begin position="274"/>
        <end position="503"/>
    </location>
</feature>
<name>A0AAP4FT91_9ENTR</name>
<dbReference type="PROSITE" id="PS50111">
    <property type="entry name" value="CHEMOTAXIS_TRANSDUC_2"/>
    <property type="match status" value="1"/>
</dbReference>
<dbReference type="GO" id="GO:0007165">
    <property type="term" value="P:signal transduction"/>
    <property type="evidence" value="ECO:0007669"/>
    <property type="project" value="UniProtKB-KW"/>
</dbReference>
<dbReference type="GO" id="GO:0004888">
    <property type="term" value="F:transmembrane signaling receptor activity"/>
    <property type="evidence" value="ECO:0007669"/>
    <property type="project" value="InterPro"/>
</dbReference>
<dbReference type="SUPFAM" id="SSF47170">
    <property type="entry name" value="Aspartate receptor, ligand-binding domain"/>
    <property type="match status" value="1"/>
</dbReference>
<evidence type="ECO:0000259" key="14">
    <source>
        <dbReference type="PROSITE" id="PS50885"/>
    </source>
</evidence>
<keyword evidence="9 11" id="KW-0807">Transducer</keyword>
<gene>
    <name evidence="15" type="ORF">QQF32_10715</name>
</gene>
<keyword evidence="16" id="KW-1185">Reference proteome</keyword>
<dbReference type="InterPro" id="IPR035440">
    <property type="entry name" value="4HB_MCP_dom_sf"/>
</dbReference>
<dbReference type="InterPro" id="IPR004089">
    <property type="entry name" value="MCPsignal_dom"/>
</dbReference>
<dbReference type="SUPFAM" id="SSF58104">
    <property type="entry name" value="Methyl-accepting chemotaxis protein (MCP) signaling domain"/>
    <property type="match status" value="1"/>
</dbReference>
<keyword evidence="5" id="KW-0997">Cell inner membrane</keyword>
<dbReference type="FunFam" id="1.10.287.950:FF:000001">
    <property type="entry name" value="Methyl-accepting chemotaxis sensory transducer"/>
    <property type="match status" value="1"/>
</dbReference>
<dbReference type="CDD" id="cd06225">
    <property type="entry name" value="HAMP"/>
    <property type="match status" value="1"/>
</dbReference>
<evidence type="ECO:0000256" key="8">
    <source>
        <dbReference type="ARBA" id="ARBA00023136"/>
    </source>
</evidence>
<comment type="caution">
    <text evidence="15">The sequence shown here is derived from an EMBL/GenBank/DDBJ whole genome shotgun (WGS) entry which is preliminary data.</text>
</comment>
<evidence type="ECO:0000256" key="7">
    <source>
        <dbReference type="ARBA" id="ARBA00022989"/>
    </source>
</evidence>
<evidence type="ECO:0000313" key="16">
    <source>
        <dbReference type="Proteomes" id="UP001223214"/>
    </source>
</evidence>
<dbReference type="Gene3D" id="1.20.120.30">
    <property type="entry name" value="Aspartate receptor, ligand-binding domain"/>
    <property type="match status" value="1"/>
</dbReference>
<dbReference type="PROSITE" id="PS50885">
    <property type="entry name" value="HAMP"/>
    <property type="match status" value="1"/>
</dbReference>
<dbReference type="RefSeq" id="WP_285150742.1">
    <property type="nucleotide sequence ID" value="NZ_JASSOM010000051.1"/>
</dbReference>
<evidence type="ECO:0000256" key="3">
    <source>
        <dbReference type="ARBA" id="ARBA00022481"/>
    </source>
</evidence>
<sequence length="522" mass="56988">MKNIKISVGLLIVLTTFTLMLILSSGLGLYFLHRSNSDIQTLSYNAGEQKALNNVRNAILRARVIIDTAAQAKTHGDDIDEPGIQESIRKEMQTAAEQYQLFVQIPGLSTIHPEVGERMKDRYDQQMGVITHNAGLVINVNDPQELKSALAKYAETTQQVRQAWDDEYRSYIDTTQSNLDGVISYSNSSYHFALYVMIAMLVVAAVLFFVINGWMRKMLVLPLQEVAEHFEFIGKGDLTGEIHVENSNEIGLLCASLQTMQAELNSTVVSIRQGVESINIGTQEISAGNSDLSRRTEEQAAAVVETAASMEQITSTVKLNTDNALEAAQMVQNAAGIANEGEEQMRGMMKKMEAISQSAQKMVEIISVIDSIAFQTNILALNAAVEAARAGQSGRGFAVVAGEVRNLARRCTDSAKEITTLINESRLYIEEGAELANKTSQTMLDISGAVSKVNVMMENIALASEEQSRGVEQIRIAITQMDHVTQQNAALVEEVATTASGVNGQANLLSQSVALFKVKDIF</sequence>
<evidence type="ECO:0000256" key="9">
    <source>
        <dbReference type="ARBA" id="ARBA00023224"/>
    </source>
</evidence>
<keyword evidence="2" id="KW-1003">Cell membrane</keyword>
<dbReference type="InterPro" id="IPR051310">
    <property type="entry name" value="MCP_chemotaxis"/>
</dbReference>
<keyword evidence="6 12" id="KW-0812">Transmembrane</keyword>
<keyword evidence="7 12" id="KW-1133">Transmembrane helix</keyword>
<evidence type="ECO:0000313" key="15">
    <source>
        <dbReference type="EMBL" id="MDK9363666.1"/>
    </source>
</evidence>
<dbReference type="GO" id="GO:0005886">
    <property type="term" value="C:plasma membrane"/>
    <property type="evidence" value="ECO:0007669"/>
    <property type="project" value="UniProtKB-SubCell"/>
</dbReference>
<dbReference type="Gene3D" id="1.10.287.950">
    <property type="entry name" value="Methyl-accepting chemotaxis protein"/>
    <property type="match status" value="1"/>
</dbReference>
<dbReference type="EMBL" id="JASSOM010000051">
    <property type="protein sequence ID" value="MDK9363666.1"/>
    <property type="molecule type" value="Genomic_DNA"/>
</dbReference>
<dbReference type="AlphaFoldDB" id="A0AAP4FT91"/>
<dbReference type="PANTHER" id="PTHR43531:SF14">
    <property type="entry name" value="METHYL-ACCEPTING CHEMOTAXIS PROTEIN I-RELATED"/>
    <property type="match status" value="1"/>
</dbReference>
<accession>A0AAP4FT91</accession>
<evidence type="ECO:0000256" key="6">
    <source>
        <dbReference type="ARBA" id="ARBA00022692"/>
    </source>
</evidence>
<evidence type="ECO:0000256" key="10">
    <source>
        <dbReference type="ARBA" id="ARBA00029447"/>
    </source>
</evidence>
<evidence type="ECO:0000259" key="13">
    <source>
        <dbReference type="PROSITE" id="PS50111"/>
    </source>
</evidence>
<dbReference type="PRINTS" id="PR00260">
    <property type="entry name" value="CHEMTRNSDUCR"/>
</dbReference>
<dbReference type="GO" id="GO:0006935">
    <property type="term" value="P:chemotaxis"/>
    <property type="evidence" value="ECO:0007669"/>
    <property type="project" value="UniProtKB-KW"/>
</dbReference>
<dbReference type="Pfam" id="PF00672">
    <property type="entry name" value="HAMP"/>
    <property type="match status" value="1"/>
</dbReference>
<keyword evidence="4" id="KW-0145">Chemotaxis</keyword>
<evidence type="ECO:0000256" key="5">
    <source>
        <dbReference type="ARBA" id="ARBA00022519"/>
    </source>
</evidence>
<keyword evidence="3" id="KW-0488">Methylation</keyword>